<protein>
    <submittedName>
        <fullName evidence="2">Uncharacterized protein</fullName>
    </submittedName>
</protein>
<evidence type="ECO:0000313" key="3">
    <source>
        <dbReference type="Proteomes" id="UP001381693"/>
    </source>
</evidence>
<feature type="transmembrane region" description="Helical" evidence="1">
    <location>
        <begin position="128"/>
        <end position="151"/>
    </location>
</feature>
<keyword evidence="1" id="KW-0812">Transmembrane</keyword>
<dbReference type="AlphaFoldDB" id="A0AAN8WML4"/>
<dbReference type="EMBL" id="JAXCGZ010017675">
    <property type="protein sequence ID" value="KAK7067817.1"/>
    <property type="molecule type" value="Genomic_DNA"/>
</dbReference>
<evidence type="ECO:0000256" key="1">
    <source>
        <dbReference type="SAM" id="Phobius"/>
    </source>
</evidence>
<keyword evidence="1" id="KW-1133">Transmembrane helix</keyword>
<accession>A0AAN8WML4</accession>
<name>A0AAN8WML4_HALRR</name>
<gene>
    <name evidence="2" type="ORF">SK128_009069</name>
</gene>
<feature type="non-terminal residue" evidence="2">
    <location>
        <position position="152"/>
    </location>
</feature>
<keyword evidence="3" id="KW-1185">Reference proteome</keyword>
<sequence length="152" mass="16118">MLRSSRRLATWIIDKDWTNTINHIITYQSWTWNVCVLLVISAAHQNLPSNTATGSSSNSSGSSGSPNPTSGWLTGGKLGFALDSLLLLFSAAATAVTSSSSSSSDSSGWVGAGELESSNMPDTHLCKLVLAAAILVFWAAFWIIHLISIIYG</sequence>
<dbReference type="Proteomes" id="UP001381693">
    <property type="component" value="Unassembled WGS sequence"/>
</dbReference>
<keyword evidence="1" id="KW-0472">Membrane</keyword>
<reference evidence="2 3" key="1">
    <citation type="submission" date="2023-11" db="EMBL/GenBank/DDBJ databases">
        <title>Halocaridina rubra genome assembly.</title>
        <authorList>
            <person name="Smith C."/>
        </authorList>
    </citation>
    <scope>NUCLEOTIDE SEQUENCE [LARGE SCALE GENOMIC DNA]</scope>
    <source>
        <strain evidence="2">EP-1</strain>
        <tissue evidence="2">Whole</tissue>
    </source>
</reference>
<organism evidence="2 3">
    <name type="scientific">Halocaridina rubra</name>
    <name type="common">Hawaiian red shrimp</name>
    <dbReference type="NCBI Taxonomy" id="373956"/>
    <lineage>
        <taxon>Eukaryota</taxon>
        <taxon>Metazoa</taxon>
        <taxon>Ecdysozoa</taxon>
        <taxon>Arthropoda</taxon>
        <taxon>Crustacea</taxon>
        <taxon>Multicrustacea</taxon>
        <taxon>Malacostraca</taxon>
        <taxon>Eumalacostraca</taxon>
        <taxon>Eucarida</taxon>
        <taxon>Decapoda</taxon>
        <taxon>Pleocyemata</taxon>
        <taxon>Caridea</taxon>
        <taxon>Atyoidea</taxon>
        <taxon>Atyidae</taxon>
        <taxon>Halocaridina</taxon>
    </lineage>
</organism>
<comment type="caution">
    <text evidence="2">The sequence shown here is derived from an EMBL/GenBank/DDBJ whole genome shotgun (WGS) entry which is preliminary data.</text>
</comment>
<proteinExistence type="predicted"/>
<evidence type="ECO:0000313" key="2">
    <source>
        <dbReference type="EMBL" id="KAK7067817.1"/>
    </source>
</evidence>